<evidence type="ECO:0000313" key="7">
    <source>
        <dbReference type="EMBL" id="KAF0301508.1"/>
    </source>
</evidence>
<dbReference type="Pfam" id="PF04117">
    <property type="entry name" value="Mpv17_PMP22"/>
    <property type="match status" value="1"/>
</dbReference>
<accession>A0A6A4WHI0</accession>
<feature type="transmembrane region" description="Helical" evidence="6">
    <location>
        <begin position="64"/>
        <end position="83"/>
    </location>
</feature>
<dbReference type="GO" id="GO:0016020">
    <property type="term" value="C:membrane"/>
    <property type="evidence" value="ECO:0007669"/>
    <property type="project" value="UniProtKB-SubCell"/>
</dbReference>
<name>A0A6A4WHI0_AMPAM</name>
<comment type="similarity">
    <text evidence="2 6">Belongs to the peroxisomal membrane protein PXMP2/4 family.</text>
</comment>
<gene>
    <name evidence="7" type="primary">mpv17l_1</name>
    <name evidence="7" type="ORF">FJT64_003132</name>
</gene>
<comment type="caution">
    <text evidence="7">The sequence shown here is derived from an EMBL/GenBank/DDBJ whole genome shotgun (WGS) entry which is preliminary data.</text>
</comment>
<comment type="subcellular location">
    <subcellularLocation>
        <location evidence="1">Membrane</location>
        <topology evidence="1">Multi-pass membrane protein</topology>
    </subcellularLocation>
</comment>
<dbReference type="PANTHER" id="PTHR11266:SF85">
    <property type="entry name" value="MPV17-LIKE PROTEIN"/>
    <property type="match status" value="1"/>
</dbReference>
<evidence type="ECO:0000256" key="2">
    <source>
        <dbReference type="ARBA" id="ARBA00006824"/>
    </source>
</evidence>
<evidence type="ECO:0000256" key="1">
    <source>
        <dbReference type="ARBA" id="ARBA00004141"/>
    </source>
</evidence>
<feature type="transmembrane region" description="Helical" evidence="6">
    <location>
        <begin position="25"/>
        <end position="44"/>
    </location>
</feature>
<evidence type="ECO:0000256" key="6">
    <source>
        <dbReference type="RuleBase" id="RU363053"/>
    </source>
</evidence>
<proteinExistence type="inferred from homology"/>
<reference evidence="7 8" key="1">
    <citation type="submission" date="2019-07" db="EMBL/GenBank/DDBJ databases">
        <title>Draft genome assembly of a fouling barnacle, Amphibalanus amphitrite (Darwin, 1854): The first reference genome for Thecostraca.</title>
        <authorList>
            <person name="Kim W."/>
        </authorList>
    </citation>
    <scope>NUCLEOTIDE SEQUENCE [LARGE SCALE GENOMIC DNA]</scope>
    <source>
        <strain evidence="7">SNU_AA5</strain>
        <tissue evidence="7">Soma without cirri and trophi</tissue>
    </source>
</reference>
<evidence type="ECO:0000256" key="3">
    <source>
        <dbReference type="ARBA" id="ARBA00022692"/>
    </source>
</evidence>
<evidence type="ECO:0000313" key="8">
    <source>
        <dbReference type="Proteomes" id="UP000440578"/>
    </source>
</evidence>
<dbReference type="PANTHER" id="PTHR11266">
    <property type="entry name" value="PEROXISOMAL MEMBRANE PROTEIN 2, PXMP2 MPV17"/>
    <property type="match status" value="1"/>
</dbReference>
<dbReference type="OrthoDB" id="430207at2759"/>
<dbReference type="AlphaFoldDB" id="A0A6A4WHI0"/>
<feature type="transmembrane region" description="Helical" evidence="6">
    <location>
        <begin position="127"/>
        <end position="144"/>
    </location>
</feature>
<organism evidence="7 8">
    <name type="scientific">Amphibalanus amphitrite</name>
    <name type="common">Striped barnacle</name>
    <name type="synonym">Balanus amphitrite</name>
    <dbReference type="NCBI Taxonomy" id="1232801"/>
    <lineage>
        <taxon>Eukaryota</taxon>
        <taxon>Metazoa</taxon>
        <taxon>Ecdysozoa</taxon>
        <taxon>Arthropoda</taxon>
        <taxon>Crustacea</taxon>
        <taxon>Multicrustacea</taxon>
        <taxon>Cirripedia</taxon>
        <taxon>Thoracica</taxon>
        <taxon>Thoracicalcarea</taxon>
        <taxon>Balanomorpha</taxon>
        <taxon>Balanoidea</taxon>
        <taxon>Balanidae</taxon>
        <taxon>Amphibalaninae</taxon>
        <taxon>Amphibalanus</taxon>
    </lineage>
</organism>
<dbReference type="EMBL" id="VIIS01001159">
    <property type="protein sequence ID" value="KAF0301508.1"/>
    <property type="molecule type" value="Genomic_DNA"/>
</dbReference>
<dbReference type="Proteomes" id="UP000440578">
    <property type="component" value="Unassembled WGS sequence"/>
</dbReference>
<protein>
    <submittedName>
        <fullName evidence="7">Mpv17-like protein</fullName>
    </submittedName>
</protein>
<keyword evidence="8" id="KW-1185">Reference proteome</keyword>
<dbReference type="GO" id="GO:0005739">
    <property type="term" value="C:mitochondrion"/>
    <property type="evidence" value="ECO:0007669"/>
    <property type="project" value="TreeGrafter"/>
</dbReference>
<keyword evidence="5 6" id="KW-0472">Membrane</keyword>
<sequence length="174" mass="19838">MKTTMSYKLVKNEKKKPEPLDSASVARYCVLGYAIAPPLLYAWYKWLDSRFMGVTMRVVSKKVFLDVAVAGPVDVFIFFYSMAVMEQREDKMEEIREKYIPTVLKQVYFWVPAQLINFLFLPPSVRVAFVGVCSFLWINILCWVKREPPGYTASSDGAEASLMSAADSADAEIY</sequence>
<evidence type="ECO:0000256" key="5">
    <source>
        <dbReference type="ARBA" id="ARBA00023136"/>
    </source>
</evidence>
<keyword evidence="4 6" id="KW-1133">Transmembrane helix</keyword>
<dbReference type="InterPro" id="IPR007248">
    <property type="entry name" value="Mpv17_PMP22"/>
</dbReference>
<evidence type="ECO:0000256" key="4">
    <source>
        <dbReference type="ARBA" id="ARBA00022989"/>
    </source>
</evidence>
<keyword evidence="3 6" id="KW-0812">Transmembrane</keyword>